<dbReference type="Proteomes" id="UP001143391">
    <property type="component" value="Unassembled WGS sequence"/>
</dbReference>
<evidence type="ECO:0000313" key="2">
    <source>
        <dbReference type="EMBL" id="MDF0750275.1"/>
    </source>
</evidence>
<organism evidence="2 3">
    <name type="scientific">Marinobacter iranensis</name>
    <dbReference type="NCBI Taxonomy" id="2962607"/>
    <lineage>
        <taxon>Bacteria</taxon>
        <taxon>Pseudomonadati</taxon>
        <taxon>Pseudomonadota</taxon>
        <taxon>Gammaproteobacteria</taxon>
        <taxon>Pseudomonadales</taxon>
        <taxon>Marinobacteraceae</taxon>
        <taxon>Marinobacter</taxon>
    </lineage>
</organism>
<dbReference type="Pfam" id="PF00583">
    <property type="entry name" value="Acetyltransf_1"/>
    <property type="match status" value="1"/>
</dbReference>
<evidence type="ECO:0000259" key="1">
    <source>
        <dbReference type="PROSITE" id="PS51186"/>
    </source>
</evidence>
<dbReference type="PROSITE" id="PS51186">
    <property type="entry name" value="GNAT"/>
    <property type="match status" value="1"/>
</dbReference>
<evidence type="ECO:0000313" key="3">
    <source>
        <dbReference type="Proteomes" id="UP001143391"/>
    </source>
</evidence>
<dbReference type="Gene3D" id="3.40.630.30">
    <property type="match status" value="1"/>
</dbReference>
<keyword evidence="3" id="KW-1185">Reference proteome</keyword>
<protein>
    <submittedName>
        <fullName evidence="2">GNAT family N-acetyltransferase</fullName>
    </submittedName>
</protein>
<name>A0ABT5Y9D0_9GAMM</name>
<reference evidence="2" key="1">
    <citation type="submission" date="2022-07" db="EMBL/GenBank/DDBJ databases">
        <title>Marinobacter iranensis a new bacterium isolate from a hipersaline lake in Iran.</title>
        <authorList>
            <person name="Mohammad A.M.A."/>
            <person name="Cristina S.-P."/>
            <person name="Antonio V."/>
        </authorList>
    </citation>
    <scope>NUCLEOTIDE SEQUENCE</scope>
    <source>
        <strain evidence="2">71-i</strain>
    </source>
</reference>
<proteinExistence type="predicted"/>
<dbReference type="InterPro" id="IPR016181">
    <property type="entry name" value="Acyl_CoA_acyltransferase"/>
</dbReference>
<dbReference type="SUPFAM" id="SSF55729">
    <property type="entry name" value="Acyl-CoA N-acyltransferases (Nat)"/>
    <property type="match status" value="1"/>
</dbReference>
<sequence length="152" mass="16790">MTNTIRPLTLIDIPPMVALFEEVGHEAGWIPRLQFDPEHLAGNLAAMITRENSLAIGVDADDGLVCGFLIAELASPWYTPTPVAAERVFYVHPQYRRSGYAHQLIQRYIDWGRERGAAEILIGNGLGIQADKVKALCESLGFDAIGYILKQV</sequence>
<dbReference type="RefSeq" id="WP_275705806.1">
    <property type="nucleotide sequence ID" value="NZ_JANCMW010000004.1"/>
</dbReference>
<dbReference type="InterPro" id="IPR000182">
    <property type="entry name" value="GNAT_dom"/>
</dbReference>
<gene>
    <name evidence="2" type="ORF">NLU14_08535</name>
</gene>
<comment type="caution">
    <text evidence="2">The sequence shown here is derived from an EMBL/GenBank/DDBJ whole genome shotgun (WGS) entry which is preliminary data.</text>
</comment>
<dbReference type="EMBL" id="JANCMW010000004">
    <property type="protein sequence ID" value="MDF0750275.1"/>
    <property type="molecule type" value="Genomic_DNA"/>
</dbReference>
<accession>A0ABT5Y9D0</accession>
<dbReference type="CDD" id="cd04301">
    <property type="entry name" value="NAT_SF"/>
    <property type="match status" value="1"/>
</dbReference>
<feature type="domain" description="N-acetyltransferase" evidence="1">
    <location>
        <begin position="3"/>
        <end position="152"/>
    </location>
</feature>